<dbReference type="OrthoDB" id="9792137at2"/>
<dbReference type="InterPro" id="IPR036663">
    <property type="entry name" value="Fumarylacetoacetase_C_sf"/>
</dbReference>
<dbReference type="PANTHER" id="PTHR30143:SF0">
    <property type="entry name" value="2-KETO-4-PENTENOATE HYDRATASE"/>
    <property type="match status" value="1"/>
</dbReference>
<dbReference type="SUPFAM" id="SSF56529">
    <property type="entry name" value="FAH"/>
    <property type="match status" value="1"/>
</dbReference>
<accession>A0A1M4V238</accession>
<dbReference type="InterPro" id="IPR011234">
    <property type="entry name" value="Fumarylacetoacetase-like_C"/>
</dbReference>
<evidence type="ECO:0000313" key="4">
    <source>
        <dbReference type="Proteomes" id="UP000184295"/>
    </source>
</evidence>
<gene>
    <name evidence="3" type="ORF">SAMN02745225_01172</name>
</gene>
<reference evidence="4" key="1">
    <citation type="submission" date="2016-11" db="EMBL/GenBank/DDBJ databases">
        <authorList>
            <person name="Varghese N."/>
            <person name="Submissions S."/>
        </authorList>
    </citation>
    <scope>NUCLEOTIDE SEQUENCE [LARGE SCALE GENOMIC DNA]</scope>
    <source>
        <strain evidence="4">DSM 19514</strain>
    </source>
</reference>
<protein>
    <submittedName>
        <fullName evidence="3">2-oxopent-4-enoate/cis-2-oxohex-4-enoate hydratase</fullName>
    </submittedName>
</protein>
<evidence type="ECO:0000313" key="3">
    <source>
        <dbReference type="EMBL" id="SHE63054.1"/>
    </source>
</evidence>
<evidence type="ECO:0000259" key="2">
    <source>
        <dbReference type="Pfam" id="PF01557"/>
    </source>
</evidence>
<proteinExistence type="predicted"/>
<dbReference type="PANTHER" id="PTHR30143">
    <property type="entry name" value="ACID HYDRATASE"/>
    <property type="match status" value="1"/>
</dbReference>
<feature type="domain" description="Fumarylacetoacetase-like C-terminal" evidence="2">
    <location>
        <begin position="102"/>
        <end position="259"/>
    </location>
</feature>
<dbReference type="Gene3D" id="3.90.850.10">
    <property type="entry name" value="Fumarylacetoacetase-like, C-terminal domain"/>
    <property type="match status" value="1"/>
</dbReference>
<dbReference type="InterPro" id="IPR050772">
    <property type="entry name" value="Hydratase-Decarb/MhpD_sf"/>
</dbReference>
<dbReference type="STRING" id="1121881.SAMN02745225_01172"/>
<evidence type="ECO:0000256" key="1">
    <source>
        <dbReference type="ARBA" id="ARBA00023239"/>
    </source>
</evidence>
<dbReference type="EMBL" id="FQUL01000013">
    <property type="protein sequence ID" value="SHE63054.1"/>
    <property type="molecule type" value="Genomic_DNA"/>
</dbReference>
<dbReference type="Proteomes" id="UP000184295">
    <property type="component" value="Unassembled WGS sequence"/>
</dbReference>
<sequence>MVEETVLQLLAKRLIDADDGRQPIAPLSDEIKMSMHEAYAIQRLVSKERMGRGDEVVGHKIGLTSKAMQSMFNVMEPDFGPLWRSWQKPNGSTVSLIDFIAPRLEVEVALVLKYPLSGASVTAMDVALATEYLVGAYEIVDSRITDWKITIFDTVADGASGGCFVLGDLKRSPLDLEAGKISMSLKKNGEIVSTGAARAVQGHPFESVAWLARALGRFGEEMIPGEVVLSGAMAAAVPLEGGCSYEADLLGLGTLKLEVVA</sequence>
<dbReference type="RefSeq" id="WP_072789891.1">
    <property type="nucleotide sequence ID" value="NZ_FQUL01000013.1"/>
</dbReference>
<dbReference type="Pfam" id="PF01557">
    <property type="entry name" value="FAA_hydrolase"/>
    <property type="match status" value="1"/>
</dbReference>
<dbReference type="GO" id="GO:0005737">
    <property type="term" value="C:cytoplasm"/>
    <property type="evidence" value="ECO:0007669"/>
    <property type="project" value="TreeGrafter"/>
</dbReference>
<name>A0A1M4V238_9ACTN</name>
<dbReference type="AlphaFoldDB" id="A0A1M4V238"/>
<dbReference type="GO" id="GO:0008684">
    <property type="term" value="F:2-oxopent-4-enoate hydratase activity"/>
    <property type="evidence" value="ECO:0007669"/>
    <property type="project" value="TreeGrafter"/>
</dbReference>
<keyword evidence="4" id="KW-1185">Reference proteome</keyword>
<keyword evidence="1" id="KW-0456">Lyase</keyword>
<organism evidence="3 4">
    <name type="scientific">Ferrithrix thermotolerans DSM 19514</name>
    <dbReference type="NCBI Taxonomy" id="1121881"/>
    <lineage>
        <taxon>Bacteria</taxon>
        <taxon>Bacillati</taxon>
        <taxon>Actinomycetota</taxon>
        <taxon>Acidimicrobiia</taxon>
        <taxon>Acidimicrobiales</taxon>
        <taxon>Acidimicrobiaceae</taxon>
        <taxon>Ferrithrix</taxon>
    </lineage>
</organism>